<protein>
    <submittedName>
        <fullName evidence="3">F-box domain containing protein</fullName>
    </submittedName>
</protein>
<evidence type="ECO:0000259" key="2">
    <source>
        <dbReference type="PROSITE" id="PS50181"/>
    </source>
</evidence>
<feature type="domain" description="F-box" evidence="2">
    <location>
        <begin position="4"/>
        <end position="55"/>
    </location>
</feature>
<dbReference type="Gene3D" id="3.80.10.10">
    <property type="entry name" value="Ribonuclease Inhibitor"/>
    <property type="match status" value="1"/>
</dbReference>
<dbReference type="InterPro" id="IPR001810">
    <property type="entry name" value="F-box_dom"/>
</dbReference>
<dbReference type="PANTHER" id="PTHR31639">
    <property type="entry name" value="F-BOX PROTEIN-LIKE"/>
    <property type="match status" value="1"/>
</dbReference>
<dbReference type="PROSITE" id="PS50181">
    <property type="entry name" value="FBOX"/>
    <property type="match status" value="1"/>
</dbReference>
<keyword evidence="1" id="KW-0812">Transmembrane</keyword>
<feature type="transmembrane region" description="Helical" evidence="1">
    <location>
        <begin position="425"/>
        <end position="447"/>
    </location>
</feature>
<sequence>MDAIGNINELPVVNLAQIFEKLPWKDRLKIEQVCKNWQHVAKNFSWANYNVFDNLEYKDWPDTRAMQIKPFFERCGRHLRYLTLEKWSPQTVLSFIRMAPNVQHLRFCQVKLNDESLKELAGIVPGLKSLGMIRCKEISTDYSLGLMECFKAMTGLEYLSISEPYALFSRHSFVQFPSNLKYLDLCFVSNPAQILSWVAEGCKVLKGLCLYLCYDGDESLFHAISQIKSLTYLAMFTSLDWKTPYEIGYVFEELTELRALEINTLDEKYIKMYTQAPLDPEVLLEILRRCKSIRSVGLDFGPINSDFCSKICQAVDEIDEENRKQSAFTGITHPIVEVVQYYQKMDGNITAPYKWLRFKDDVSHSAVCEKWKFGWLGAGKPSLTFQGRRSGAPRPTTGLARRLRHLAMYMGQDMVSITGYSLAKYTGLFAAVFVSIDSALCGMYYLIMLSKRNTVESFNSDIMY</sequence>
<keyword evidence="1" id="KW-1133">Transmembrane helix</keyword>
<evidence type="ECO:0000313" key="4">
    <source>
        <dbReference type="Proteomes" id="UP001201812"/>
    </source>
</evidence>
<dbReference type="SUPFAM" id="SSF52047">
    <property type="entry name" value="RNI-like"/>
    <property type="match status" value="1"/>
</dbReference>
<dbReference type="InterPro" id="IPR032675">
    <property type="entry name" value="LRR_dom_sf"/>
</dbReference>
<dbReference type="EMBL" id="JAKKPZ010000101">
    <property type="protein sequence ID" value="KAI1702289.1"/>
    <property type="molecule type" value="Genomic_DNA"/>
</dbReference>
<keyword evidence="4" id="KW-1185">Reference proteome</keyword>
<organism evidence="3 4">
    <name type="scientific">Ditylenchus destructor</name>
    <dbReference type="NCBI Taxonomy" id="166010"/>
    <lineage>
        <taxon>Eukaryota</taxon>
        <taxon>Metazoa</taxon>
        <taxon>Ecdysozoa</taxon>
        <taxon>Nematoda</taxon>
        <taxon>Chromadorea</taxon>
        <taxon>Rhabditida</taxon>
        <taxon>Tylenchina</taxon>
        <taxon>Tylenchomorpha</taxon>
        <taxon>Sphaerularioidea</taxon>
        <taxon>Anguinidae</taxon>
        <taxon>Anguininae</taxon>
        <taxon>Ditylenchus</taxon>
    </lineage>
</organism>
<proteinExistence type="predicted"/>
<evidence type="ECO:0000256" key="1">
    <source>
        <dbReference type="SAM" id="Phobius"/>
    </source>
</evidence>
<dbReference type="AlphaFoldDB" id="A0AAD4MV39"/>
<dbReference type="Proteomes" id="UP001201812">
    <property type="component" value="Unassembled WGS sequence"/>
</dbReference>
<name>A0AAD4MV39_9BILA</name>
<accession>A0AAD4MV39</accession>
<reference evidence="3" key="1">
    <citation type="submission" date="2022-01" db="EMBL/GenBank/DDBJ databases">
        <title>Genome Sequence Resource for Two Populations of Ditylenchus destructor, the Migratory Endoparasitic Phytonematode.</title>
        <authorList>
            <person name="Zhang H."/>
            <person name="Lin R."/>
            <person name="Xie B."/>
        </authorList>
    </citation>
    <scope>NUCLEOTIDE SEQUENCE</scope>
    <source>
        <strain evidence="3">BazhouSP</strain>
    </source>
</reference>
<dbReference type="InterPro" id="IPR036047">
    <property type="entry name" value="F-box-like_dom_sf"/>
</dbReference>
<dbReference type="SMART" id="SM00256">
    <property type="entry name" value="FBOX"/>
    <property type="match status" value="1"/>
</dbReference>
<keyword evidence="1" id="KW-0472">Membrane</keyword>
<dbReference type="Gene3D" id="1.20.1280.50">
    <property type="match status" value="1"/>
</dbReference>
<dbReference type="SUPFAM" id="SSF81383">
    <property type="entry name" value="F-box domain"/>
    <property type="match status" value="1"/>
</dbReference>
<gene>
    <name evidence="3" type="ORF">DdX_15555</name>
</gene>
<dbReference type="Pfam" id="PF12937">
    <property type="entry name" value="F-box-like"/>
    <property type="match status" value="1"/>
</dbReference>
<comment type="caution">
    <text evidence="3">The sequence shown here is derived from an EMBL/GenBank/DDBJ whole genome shotgun (WGS) entry which is preliminary data.</text>
</comment>
<evidence type="ECO:0000313" key="3">
    <source>
        <dbReference type="EMBL" id="KAI1702289.1"/>
    </source>
</evidence>
<dbReference type="PANTHER" id="PTHR31639:SF100">
    <property type="entry name" value="OS07G0160500 PROTEIN"/>
    <property type="match status" value="1"/>
</dbReference>